<dbReference type="Proteomes" id="UP000199473">
    <property type="component" value="Unassembled WGS sequence"/>
</dbReference>
<evidence type="ECO:0000313" key="2">
    <source>
        <dbReference type="Proteomes" id="UP000199473"/>
    </source>
</evidence>
<name>A0A1I4CQ95_9PROT</name>
<keyword evidence="2" id="KW-1185">Reference proteome</keyword>
<dbReference type="AlphaFoldDB" id="A0A1I4CQ95"/>
<dbReference type="Gene3D" id="3.40.50.150">
    <property type="entry name" value="Vaccinia Virus protein VP39"/>
    <property type="match status" value="1"/>
</dbReference>
<sequence length="321" mass="33969">MGIAVPDSLPDLQAPHDRVDALSEGHRPGDWMAGPGYAAGAPLPWWVKLGVKLVVGSLPVPARAWRAMGLRRHSFRALHPDRLVEPVATRAGRFATLAGRPARTMLEIGPGAMVLRAPIAAALGLGPIWYLDVEDDAPRDLAPYRQAAEAARQAGLTPPDLSGCATAADVLAACGARALIGGPERLDAIAAGSVDLTVSEVVLEHVRRDAMLPLLRALRRVSAPDGLAMHVVDFHDHLGGRLRHLAFPDDFWEGAAVARSGLYCNRLGLSQILGAFGQAGFAATVTGRGLWPQPPGRAPVRLGRAPMDDRICHAAIEARPA</sequence>
<dbReference type="STRING" id="1123062.SAMN02745775_10881"/>
<dbReference type="RefSeq" id="WP_175534029.1">
    <property type="nucleotide sequence ID" value="NZ_FOSQ01000008.1"/>
</dbReference>
<accession>A0A1I4CQ95</accession>
<dbReference type="EMBL" id="FOSQ01000008">
    <property type="protein sequence ID" value="SFK83075.1"/>
    <property type="molecule type" value="Genomic_DNA"/>
</dbReference>
<evidence type="ECO:0008006" key="3">
    <source>
        <dbReference type="Google" id="ProtNLM"/>
    </source>
</evidence>
<dbReference type="InterPro" id="IPR029063">
    <property type="entry name" value="SAM-dependent_MTases_sf"/>
</dbReference>
<gene>
    <name evidence="1" type="ORF">SAMN02745775_10881</name>
</gene>
<evidence type="ECO:0000313" key="1">
    <source>
        <dbReference type="EMBL" id="SFK83075.1"/>
    </source>
</evidence>
<protein>
    <recommendedName>
        <fullName evidence="3">Methyltransferase domain-containing protein</fullName>
    </recommendedName>
</protein>
<proteinExistence type="predicted"/>
<dbReference type="SUPFAM" id="SSF53335">
    <property type="entry name" value="S-adenosyl-L-methionine-dependent methyltransferases"/>
    <property type="match status" value="1"/>
</dbReference>
<organism evidence="1 2">
    <name type="scientific">Falsiroseomonas stagni DSM 19981</name>
    <dbReference type="NCBI Taxonomy" id="1123062"/>
    <lineage>
        <taxon>Bacteria</taxon>
        <taxon>Pseudomonadati</taxon>
        <taxon>Pseudomonadota</taxon>
        <taxon>Alphaproteobacteria</taxon>
        <taxon>Acetobacterales</taxon>
        <taxon>Roseomonadaceae</taxon>
        <taxon>Falsiroseomonas</taxon>
    </lineage>
</organism>
<reference evidence="1 2" key="1">
    <citation type="submission" date="2016-10" db="EMBL/GenBank/DDBJ databases">
        <authorList>
            <person name="de Groot N.N."/>
        </authorList>
    </citation>
    <scope>NUCLEOTIDE SEQUENCE [LARGE SCALE GENOMIC DNA]</scope>
    <source>
        <strain evidence="1 2">DSM 19981</strain>
    </source>
</reference>